<organism evidence="3 4">
    <name type="scientific">Roseococcus pinisoli</name>
    <dbReference type="NCBI Taxonomy" id="2835040"/>
    <lineage>
        <taxon>Bacteria</taxon>
        <taxon>Pseudomonadati</taxon>
        <taxon>Pseudomonadota</taxon>
        <taxon>Alphaproteobacteria</taxon>
        <taxon>Acetobacterales</taxon>
        <taxon>Roseomonadaceae</taxon>
        <taxon>Roseococcus</taxon>
    </lineage>
</organism>
<evidence type="ECO:0000256" key="2">
    <source>
        <dbReference type="SAM" id="SignalP"/>
    </source>
</evidence>
<proteinExistence type="inferred from homology"/>
<accession>A0ABS5QHK6</accession>
<gene>
    <name evidence="3" type="ORF">KHU32_15765</name>
</gene>
<dbReference type="PANTHER" id="PTHR42928:SF5">
    <property type="entry name" value="BLR1237 PROTEIN"/>
    <property type="match status" value="1"/>
</dbReference>
<dbReference type="InterPro" id="IPR005064">
    <property type="entry name" value="BUG"/>
</dbReference>
<comment type="caution">
    <text evidence="3">The sequence shown here is derived from an EMBL/GenBank/DDBJ whole genome shotgun (WGS) entry which is preliminary data.</text>
</comment>
<dbReference type="Pfam" id="PF03401">
    <property type="entry name" value="TctC"/>
    <property type="match status" value="1"/>
</dbReference>
<evidence type="ECO:0000313" key="3">
    <source>
        <dbReference type="EMBL" id="MBS7812407.1"/>
    </source>
</evidence>
<dbReference type="Gene3D" id="3.40.190.10">
    <property type="entry name" value="Periplasmic binding protein-like II"/>
    <property type="match status" value="1"/>
</dbReference>
<feature type="signal peptide" evidence="2">
    <location>
        <begin position="1"/>
        <end position="30"/>
    </location>
</feature>
<dbReference type="InterPro" id="IPR006311">
    <property type="entry name" value="TAT_signal"/>
</dbReference>
<name>A0ABS5QHK6_9PROT</name>
<dbReference type="Gene3D" id="3.40.190.150">
    <property type="entry name" value="Bordetella uptake gene, domain 1"/>
    <property type="match status" value="1"/>
</dbReference>
<dbReference type="RefSeq" id="WP_213671115.1">
    <property type="nucleotide sequence ID" value="NZ_JAHCDA010000003.1"/>
</dbReference>
<dbReference type="EMBL" id="JAHCDA010000003">
    <property type="protein sequence ID" value="MBS7812407.1"/>
    <property type="molecule type" value="Genomic_DNA"/>
</dbReference>
<dbReference type="PIRSF" id="PIRSF017082">
    <property type="entry name" value="YflP"/>
    <property type="match status" value="1"/>
</dbReference>
<dbReference type="PANTHER" id="PTHR42928">
    <property type="entry name" value="TRICARBOXYLATE-BINDING PROTEIN"/>
    <property type="match status" value="1"/>
</dbReference>
<dbReference type="SUPFAM" id="SSF53850">
    <property type="entry name" value="Periplasmic binding protein-like II"/>
    <property type="match status" value="1"/>
</dbReference>
<sequence length="327" mass="33864">MTNRRDILSALAIAPLAVPLAVPFAGTARAQAWPTRPVRLVVAFAPGGFTDIAARLVAERLAASLGQPVSVDNRAGAGGIIGTEAAARSPADGYTVLMGTISTQAMNVGLYRTLPYDPVADFAPVSGVATSPNVLVAHPSTGITDVATLIARAKARPGVLTFASGGNGTSSHLAGELFKSLAGVDLLHVPFRSTAPAASALVAGQVDLMFDTLPSSLPHVREGRLTALGITSARRLANLPELPTVAETVPGFEMGVWTALFAPAGTPRAIIERLDAAVREALPQLQARFGELGLEPFVAAPDALAAYLRSEIEKWTAVVRTARITVD</sequence>
<feature type="chain" id="PRO_5046506006" evidence="2">
    <location>
        <begin position="31"/>
        <end position="327"/>
    </location>
</feature>
<protein>
    <submittedName>
        <fullName evidence="3">Tripartite tricarboxylate transporter substrate binding protein</fullName>
    </submittedName>
</protein>
<comment type="similarity">
    <text evidence="1">Belongs to the UPF0065 (bug) family.</text>
</comment>
<evidence type="ECO:0000256" key="1">
    <source>
        <dbReference type="ARBA" id="ARBA00006987"/>
    </source>
</evidence>
<keyword evidence="2" id="KW-0732">Signal</keyword>
<dbReference type="Proteomes" id="UP000766336">
    <property type="component" value="Unassembled WGS sequence"/>
</dbReference>
<reference evidence="3 4" key="1">
    <citation type="submission" date="2021-05" db="EMBL/GenBank/DDBJ databases">
        <title>Roseococcus sp. XZZS9, whole genome shotgun sequencing project.</title>
        <authorList>
            <person name="Zhao G."/>
            <person name="Shen L."/>
        </authorList>
    </citation>
    <scope>NUCLEOTIDE SEQUENCE [LARGE SCALE GENOMIC DNA]</scope>
    <source>
        <strain evidence="3 4">XZZS9</strain>
    </source>
</reference>
<dbReference type="InterPro" id="IPR042100">
    <property type="entry name" value="Bug_dom1"/>
</dbReference>
<dbReference type="CDD" id="cd13578">
    <property type="entry name" value="PBP2_Bug27"/>
    <property type="match status" value="1"/>
</dbReference>
<dbReference type="PROSITE" id="PS51318">
    <property type="entry name" value="TAT"/>
    <property type="match status" value="1"/>
</dbReference>
<keyword evidence="4" id="KW-1185">Reference proteome</keyword>
<evidence type="ECO:0000313" key="4">
    <source>
        <dbReference type="Proteomes" id="UP000766336"/>
    </source>
</evidence>